<dbReference type="EMBL" id="GL349573">
    <property type="protein sequence ID" value="EFI47678.1"/>
    <property type="molecule type" value="Genomic_DNA"/>
</dbReference>
<evidence type="ECO:0000313" key="2">
    <source>
        <dbReference type="Proteomes" id="UP000003805"/>
    </source>
</evidence>
<dbReference type="AlphaFoldDB" id="D7NFN3"/>
<accession>D7NFN3</accession>
<evidence type="ECO:0008006" key="3">
    <source>
        <dbReference type="Google" id="ProtNLM"/>
    </source>
</evidence>
<proteinExistence type="predicted"/>
<keyword evidence="2" id="KW-1185">Reference proteome</keyword>
<reference evidence="1 2" key="1">
    <citation type="submission" date="2010-02" db="EMBL/GenBank/DDBJ databases">
        <title>The Genome Sequence of Prevotella oris strain C735.</title>
        <authorList>
            <consortium name="The Broad Institute Genome Sequencing Platform"/>
            <person name="Ward D."/>
            <person name="Feldgarden M."/>
            <person name="Earl A."/>
            <person name="Young S.K."/>
            <person name="Zeng Q."/>
            <person name="Koehrsen M."/>
            <person name="Alvarado L."/>
            <person name="Berlin A."/>
            <person name="Bochicchio J."/>
            <person name="Borenstein D."/>
            <person name="Chapman S.B."/>
            <person name="Chen Z."/>
            <person name="Engels R."/>
            <person name="Freedman E."/>
            <person name="Gellesch M."/>
            <person name="Goldberg J."/>
            <person name="Griggs A."/>
            <person name="Gujja S."/>
            <person name="Heilman E."/>
            <person name="Heiman D."/>
            <person name="Hepburn T."/>
            <person name="Howarth C."/>
            <person name="Jen D."/>
            <person name="Larson L."/>
            <person name="Mehta T."/>
            <person name="Park D."/>
            <person name="Pearson M."/>
            <person name="Roberts A."/>
            <person name="Saif S."/>
            <person name="Shea T."/>
            <person name="Shenoy N."/>
            <person name="Sisk P."/>
            <person name="Stolte C."/>
            <person name="Sykes S."/>
            <person name="Thomson T."/>
            <person name="Walk T."/>
            <person name="White J."/>
            <person name="Yandava C."/>
            <person name="Sibley C.D."/>
            <person name="Field T.R."/>
            <person name="Grinwis M."/>
            <person name="Eshaghurshan C.S."/>
            <person name="Surette M.G."/>
            <person name="Haas B."/>
            <person name="Nusbaum C."/>
            <person name="Birren B."/>
        </authorList>
    </citation>
    <scope>NUCLEOTIDE SEQUENCE [LARGE SCALE GENOMIC DNA]</scope>
    <source>
        <strain evidence="1 2">C735</strain>
    </source>
</reference>
<gene>
    <name evidence="1" type="ORF">HMPREF0665_02380</name>
</gene>
<protein>
    <recommendedName>
        <fullName evidence="3">Transposase</fullName>
    </recommendedName>
</protein>
<sequence>MKKNGARRNVQMYFCRDCGRQFQSGRRIDNVCLWNDYLTEKQTISELSILHKCSERTIRRRLSSVAESFTPFYPVSATIILDTTHFFKTFGVMLFQDAALGRILHRKFVRNETNKDYLDGFRCIEEGGIRIKVVVCDGHVGLLQAVTPCPVQMCQFHLLLIGRRLLTNKPHSSAGIELLALMKNMFSIGKEEFIAGFDKWCDEWKEFLDERTLLISGKTIYTHRRLRTARRSVKAHLKWLYTYKEYLELRYPIRQISWKDLTHNLKEYCIIIME</sequence>
<dbReference type="Proteomes" id="UP000003805">
    <property type="component" value="Unassembled WGS sequence"/>
</dbReference>
<organism evidence="1 2">
    <name type="scientific">Segatella oris C735</name>
    <dbReference type="NCBI Taxonomy" id="563008"/>
    <lineage>
        <taxon>Bacteria</taxon>
        <taxon>Pseudomonadati</taxon>
        <taxon>Bacteroidota</taxon>
        <taxon>Bacteroidia</taxon>
        <taxon>Bacteroidales</taxon>
        <taxon>Prevotellaceae</taxon>
        <taxon>Segatella</taxon>
    </lineage>
</organism>
<dbReference type="HOGENOM" id="CLU_078214_2_1_10"/>
<dbReference type="eggNOG" id="COG3677">
    <property type="taxonomic scope" value="Bacteria"/>
</dbReference>
<evidence type="ECO:0000313" key="1">
    <source>
        <dbReference type="EMBL" id="EFI47678.1"/>
    </source>
</evidence>
<name>D7NFN3_9BACT</name>